<evidence type="ECO:0000313" key="2">
    <source>
        <dbReference type="Proteomes" id="UP000198704"/>
    </source>
</evidence>
<dbReference type="EMBL" id="FNHS01000028">
    <property type="protein sequence ID" value="SDO58128.1"/>
    <property type="molecule type" value="Genomic_DNA"/>
</dbReference>
<dbReference type="RefSeq" id="WP_244507785.1">
    <property type="nucleotide sequence ID" value="NZ_FNHS01000028.1"/>
</dbReference>
<gene>
    <name evidence="1" type="ORF">SAMN05216360_12825</name>
</gene>
<dbReference type="AlphaFoldDB" id="A0A1H0KQ90"/>
<evidence type="ECO:0008006" key="3">
    <source>
        <dbReference type="Google" id="ProtNLM"/>
    </source>
</evidence>
<organism evidence="1 2">
    <name type="scientific">Methylobacterium phyllostachyos</name>
    <dbReference type="NCBI Taxonomy" id="582672"/>
    <lineage>
        <taxon>Bacteria</taxon>
        <taxon>Pseudomonadati</taxon>
        <taxon>Pseudomonadota</taxon>
        <taxon>Alphaproteobacteria</taxon>
        <taxon>Hyphomicrobiales</taxon>
        <taxon>Methylobacteriaceae</taxon>
        <taxon>Methylobacterium</taxon>
    </lineage>
</organism>
<name>A0A1H0KQ90_9HYPH</name>
<evidence type="ECO:0000313" key="1">
    <source>
        <dbReference type="EMBL" id="SDO58128.1"/>
    </source>
</evidence>
<sequence>MKQRLRAAPDRVTIGRGFKSDSLFDEVSARLPLFEGLPSGAIQHLAALGFGRGFLTASLRARLRKAGYRDLGHLAQTSPEAIARVRKFGPVRVEHIQTFILNEIARRLPGARDEHAVGATRDRRLARLRDRSVEHLPVHADTIAALGIAGGSCADLAARSRLELLGTGGLISGDVDRIITTLARFLAEDRTTDPPCEAVATDAAVETEAAAAGHAALLAERDREWEDAAPPRT</sequence>
<reference evidence="2" key="1">
    <citation type="submission" date="2016-10" db="EMBL/GenBank/DDBJ databases">
        <authorList>
            <person name="Varghese N."/>
            <person name="Submissions S."/>
        </authorList>
    </citation>
    <scope>NUCLEOTIDE SEQUENCE [LARGE SCALE GENOMIC DNA]</scope>
    <source>
        <strain evidence="2">BL47</strain>
    </source>
</reference>
<proteinExistence type="predicted"/>
<accession>A0A1H0KQ90</accession>
<keyword evidence="2" id="KW-1185">Reference proteome</keyword>
<protein>
    <recommendedName>
        <fullName evidence="3">RNA polymerase, alpha chain C terminal domain</fullName>
    </recommendedName>
</protein>
<dbReference type="Proteomes" id="UP000198704">
    <property type="component" value="Unassembled WGS sequence"/>
</dbReference>